<keyword evidence="2" id="KW-1185">Reference proteome</keyword>
<accession>A0ACB7YZ81</accession>
<evidence type="ECO:0000313" key="2">
    <source>
        <dbReference type="Proteomes" id="UP000828048"/>
    </source>
</evidence>
<gene>
    <name evidence="1" type="ORF">Vadar_025588</name>
</gene>
<protein>
    <submittedName>
        <fullName evidence="1">Uncharacterized protein</fullName>
    </submittedName>
</protein>
<sequence>MSSLNRDLVFQILQFLEKEKFEDTLHNLEKESGVFFNMKYFEEIVTNGELDKAENYLSGFTNLGDNEFSKQIFFEIRKQKYFEGLERGDNAKAVEILQKDLRVFASSKDDLVNKLTLLLSLENFRFHLFNVRKVLGFRESRGLPAYGDAKAARAKLFDKLKRFIENNPLLRDKLQFPTLNNSRRRTLVTESLNLQLQLGKNPKPKASIKSVRADHTYGQPHGAQAPSSVTNPLMVSMPRGVPDMMPRIMDEAEESKIWKLTEITQPSQLRSLRLPDNSMSVKIVRLIYTNSGGAIMALAYNAVHKLWKWQMNELNSTGKATTSVCPQLWQPSTGISMINSTIEENLEDAVPCFALSKNDSYLISASGGEISLFTMESFKTMATFMLPPPAATSIAFHPNDNNIIAVGMEDSSVQIYNVRLDEVKSKLKGHQKRVTSLAFSNVLNVLVSSGADAQLCVWSSDEWDKQASKFLEIPSGAFRRTPTPAAPTRVQFHQDQVHLLAVHETQIAIYEAPKLECYKQWVPRYSSASITDATYSCDGRLIYASLADGAVTILTLATLTMRCQISPTAYLPSNPSPRVYPLVIAAHPSEPNQFALGLTDGGVHVLEPLHAEGSWGYQSVT</sequence>
<name>A0ACB7YZ81_9ERIC</name>
<proteinExistence type="predicted"/>
<reference evidence="1 2" key="1">
    <citation type="journal article" date="2021" name="Hortic Res">
        <title>High-quality reference genome and annotation aids understanding of berry development for evergreen blueberry (Vaccinium darrowii).</title>
        <authorList>
            <person name="Yu J."/>
            <person name="Hulse-Kemp A.M."/>
            <person name="Babiker E."/>
            <person name="Staton M."/>
        </authorList>
    </citation>
    <scope>NUCLEOTIDE SEQUENCE [LARGE SCALE GENOMIC DNA]</scope>
    <source>
        <strain evidence="2">cv. NJ 8807/NJ 8810</strain>
        <tissue evidence="1">Young leaf</tissue>
    </source>
</reference>
<evidence type="ECO:0000313" key="1">
    <source>
        <dbReference type="EMBL" id="KAH7858584.1"/>
    </source>
</evidence>
<dbReference type="EMBL" id="CM037153">
    <property type="protein sequence ID" value="KAH7858584.1"/>
    <property type="molecule type" value="Genomic_DNA"/>
</dbReference>
<comment type="caution">
    <text evidence="1">The sequence shown here is derived from an EMBL/GenBank/DDBJ whole genome shotgun (WGS) entry which is preliminary data.</text>
</comment>
<organism evidence="1 2">
    <name type="scientific">Vaccinium darrowii</name>
    <dbReference type="NCBI Taxonomy" id="229202"/>
    <lineage>
        <taxon>Eukaryota</taxon>
        <taxon>Viridiplantae</taxon>
        <taxon>Streptophyta</taxon>
        <taxon>Embryophyta</taxon>
        <taxon>Tracheophyta</taxon>
        <taxon>Spermatophyta</taxon>
        <taxon>Magnoliopsida</taxon>
        <taxon>eudicotyledons</taxon>
        <taxon>Gunneridae</taxon>
        <taxon>Pentapetalae</taxon>
        <taxon>asterids</taxon>
        <taxon>Ericales</taxon>
        <taxon>Ericaceae</taxon>
        <taxon>Vaccinioideae</taxon>
        <taxon>Vaccinieae</taxon>
        <taxon>Vaccinium</taxon>
    </lineage>
</organism>
<dbReference type="Proteomes" id="UP000828048">
    <property type="component" value="Chromosome 3"/>
</dbReference>